<dbReference type="InterPro" id="IPR028082">
    <property type="entry name" value="Peripla_BP_I"/>
</dbReference>
<gene>
    <name evidence="5" type="ORF">C9E81_10655</name>
</gene>
<dbReference type="SUPFAM" id="SSF47413">
    <property type="entry name" value="lambda repressor-like DNA-binding domains"/>
    <property type="match status" value="1"/>
</dbReference>
<evidence type="ECO:0000259" key="4">
    <source>
        <dbReference type="PROSITE" id="PS50932"/>
    </source>
</evidence>
<evidence type="ECO:0000256" key="1">
    <source>
        <dbReference type="ARBA" id="ARBA00023015"/>
    </source>
</evidence>
<dbReference type="Gene3D" id="3.40.50.2300">
    <property type="match status" value="2"/>
</dbReference>
<dbReference type="PANTHER" id="PTHR30146">
    <property type="entry name" value="LACI-RELATED TRANSCRIPTIONAL REPRESSOR"/>
    <property type="match status" value="1"/>
</dbReference>
<keyword evidence="3" id="KW-0804">Transcription</keyword>
<dbReference type="Pfam" id="PF13377">
    <property type="entry name" value="Peripla_BP_3"/>
    <property type="match status" value="1"/>
</dbReference>
<dbReference type="Proteomes" id="UP000273516">
    <property type="component" value="Unassembled WGS sequence"/>
</dbReference>
<dbReference type="InterPro" id="IPR046335">
    <property type="entry name" value="LacI/GalR-like_sensor"/>
</dbReference>
<sequence>MAAIGRLAGVSQVTVSRALSDPSKVSTDTLRRIHEAIEQTGFVPNALAGALVSRKSRLIGALVPSITSIVYSAMVQAFGERMRARGYQILLSETGTALEDEERAIMLHLSRRPDAMMLTGIHHSPKARKILLGAGIPVVELWDITESPIDLCVGFSHGAAGLAAADFAADTGHDRAALVHAGDERALRRKDAFAERFRQRTGGNVVEINLNAPASLGQGRLALSRLIGEFGFEKGLIFCSSDLLAHGVVTEAQTRGLRIPQQLAVMGFGDQEFAAHVEPALTTLSVDREALGWRAAEALLSRIEGGQADRSIIDLGFSLVRRKSA</sequence>
<evidence type="ECO:0000313" key="6">
    <source>
        <dbReference type="Proteomes" id="UP000273516"/>
    </source>
</evidence>
<dbReference type="PROSITE" id="PS50932">
    <property type="entry name" value="HTH_LACI_2"/>
    <property type="match status" value="1"/>
</dbReference>
<feature type="domain" description="HTH lacI-type" evidence="4">
    <location>
        <begin position="1"/>
        <end position="53"/>
    </location>
</feature>
<dbReference type="GO" id="GO:0003700">
    <property type="term" value="F:DNA-binding transcription factor activity"/>
    <property type="evidence" value="ECO:0007669"/>
    <property type="project" value="TreeGrafter"/>
</dbReference>
<keyword evidence="1" id="KW-0805">Transcription regulation</keyword>
<dbReference type="EMBL" id="QOKZ01000003">
    <property type="protein sequence ID" value="RMC35813.1"/>
    <property type="molecule type" value="Genomic_DNA"/>
</dbReference>
<comment type="caution">
    <text evidence="5">The sequence shown here is derived from an EMBL/GenBank/DDBJ whole genome shotgun (WGS) entry which is preliminary data.</text>
</comment>
<dbReference type="InterPro" id="IPR010982">
    <property type="entry name" value="Lambda_DNA-bd_dom_sf"/>
</dbReference>
<name>A0A3M0MFC5_9RHOB</name>
<dbReference type="Gene3D" id="1.10.260.40">
    <property type="entry name" value="lambda repressor-like DNA-binding domains"/>
    <property type="match status" value="1"/>
</dbReference>
<dbReference type="Pfam" id="PF00356">
    <property type="entry name" value="LacI"/>
    <property type="match status" value="1"/>
</dbReference>
<organism evidence="5 6">
    <name type="scientific">Paracoccus alkanivorans</name>
    <dbReference type="NCBI Taxonomy" id="2116655"/>
    <lineage>
        <taxon>Bacteria</taxon>
        <taxon>Pseudomonadati</taxon>
        <taxon>Pseudomonadota</taxon>
        <taxon>Alphaproteobacteria</taxon>
        <taxon>Rhodobacterales</taxon>
        <taxon>Paracoccaceae</taxon>
        <taxon>Paracoccus</taxon>
    </lineage>
</organism>
<dbReference type="CDD" id="cd01575">
    <property type="entry name" value="PBP1_GntR"/>
    <property type="match status" value="1"/>
</dbReference>
<dbReference type="CDD" id="cd01392">
    <property type="entry name" value="HTH_LacI"/>
    <property type="match status" value="1"/>
</dbReference>
<keyword evidence="2 5" id="KW-0238">DNA-binding</keyword>
<protein>
    <submittedName>
        <fullName evidence="5">LacI family DNA-binding transcriptional regulator</fullName>
    </submittedName>
</protein>
<dbReference type="InterPro" id="IPR000843">
    <property type="entry name" value="HTH_LacI"/>
</dbReference>
<dbReference type="GO" id="GO:0000976">
    <property type="term" value="F:transcription cis-regulatory region binding"/>
    <property type="evidence" value="ECO:0007669"/>
    <property type="project" value="TreeGrafter"/>
</dbReference>
<dbReference type="SMART" id="SM00354">
    <property type="entry name" value="HTH_LACI"/>
    <property type="match status" value="1"/>
</dbReference>
<evidence type="ECO:0000256" key="3">
    <source>
        <dbReference type="ARBA" id="ARBA00023163"/>
    </source>
</evidence>
<accession>A0A3M0MFC5</accession>
<evidence type="ECO:0000256" key="2">
    <source>
        <dbReference type="ARBA" id="ARBA00023125"/>
    </source>
</evidence>
<keyword evidence="6" id="KW-1185">Reference proteome</keyword>
<dbReference type="AlphaFoldDB" id="A0A3M0MFC5"/>
<evidence type="ECO:0000313" key="5">
    <source>
        <dbReference type="EMBL" id="RMC35813.1"/>
    </source>
</evidence>
<dbReference type="SUPFAM" id="SSF53822">
    <property type="entry name" value="Periplasmic binding protein-like I"/>
    <property type="match status" value="1"/>
</dbReference>
<dbReference type="OrthoDB" id="7170131at2"/>
<proteinExistence type="predicted"/>
<dbReference type="PANTHER" id="PTHR30146:SF33">
    <property type="entry name" value="TRANSCRIPTIONAL REGULATOR"/>
    <property type="match status" value="1"/>
</dbReference>
<reference evidence="5 6" key="1">
    <citation type="submission" date="2018-07" db="EMBL/GenBank/DDBJ databases">
        <authorList>
            <person name="Zhang Y."/>
            <person name="Wang L."/>
            <person name="Ma S."/>
        </authorList>
    </citation>
    <scope>NUCLEOTIDE SEQUENCE [LARGE SCALE GENOMIC DNA]</scope>
    <source>
        <strain evidence="5 6">4-2</strain>
    </source>
</reference>